<organism evidence="1 2">
    <name type="scientific">Parasponia andersonii</name>
    <name type="common">Sponia andersonii</name>
    <dbReference type="NCBI Taxonomy" id="3476"/>
    <lineage>
        <taxon>Eukaryota</taxon>
        <taxon>Viridiplantae</taxon>
        <taxon>Streptophyta</taxon>
        <taxon>Embryophyta</taxon>
        <taxon>Tracheophyta</taxon>
        <taxon>Spermatophyta</taxon>
        <taxon>Magnoliopsida</taxon>
        <taxon>eudicotyledons</taxon>
        <taxon>Gunneridae</taxon>
        <taxon>Pentapetalae</taxon>
        <taxon>rosids</taxon>
        <taxon>fabids</taxon>
        <taxon>Rosales</taxon>
        <taxon>Cannabaceae</taxon>
        <taxon>Parasponia</taxon>
    </lineage>
</organism>
<sequence>MAATVPPSTTFLHPFSSNVTSTERITDPNNPYRRSIKIHRHWPSDLVECFPFSTNFPTTLRPEISLF</sequence>
<dbReference type="AlphaFoldDB" id="A0A2P5B4I0"/>
<comment type="caution">
    <text evidence="1">The sequence shown here is derived from an EMBL/GenBank/DDBJ whole genome shotgun (WGS) entry which is preliminary data.</text>
</comment>
<evidence type="ECO:0000313" key="1">
    <source>
        <dbReference type="EMBL" id="PON43676.1"/>
    </source>
</evidence>
<gene>
    <name evidence="1" type="ORF">PanWU01x14_272120</name>
</gene>
<name>A0A2P5B4I0_PARAD</name>
<proteinExistence type="predicted"/>
<reference evidence="2" key="1">
    <citation type="submission" date="2016-06" db="EMBL/GenBank/DDBJ databases">
        <title>Parallel loss of symbiosis genes in relatives of nitrogen-fixing non-legume Parasponia.</title>
        <authorList>
            <person name="Van Velzen R."/>
            <person name="Holmer R."/>
            <person name="Bu F."/>
            <person name="Rutten L."/>
            <person name="Van Zeijl A."/>
            <person name="Liu W."/>
            <person name="Santuari L."/>
            <person name="Cao Q."/>
            <person name="Sharma T."/>
            <person name="Shen D."/>
            <person name="Roswanjaya Y."/>
            <person name="Wardhani T."/>
            <person name="Kalhor M.S."/>
            <person name="Jansen J."/>
            <person name="Van den Hoogen J."/>
            <person name="Gungor B."/>
            <person name="Hartog M."/>
            <person name="Hontelez J."/>
            <person name="Verver J."/>
            <person name="Yang W.-C."/>
            <person name="Schijlen E."/>
            <person name="Repin R."/>
            <person name="Schilthuizen M."/>
            <person name="Schranz E."/>
            <person name="Heidstra R."/>
            <person name="Miyata K."/>
            <person name="Fedorova E."/>
            <person name="Kohlen W."/>
            <person name="Bisseling T."/>
            <person name="Smit S."/>
            <person name="Geurts R."/>
        </authorList>
    </citation>
    <scope>NUCLEOTIDE SEQUENCE [LARGE SCALE GENOMIC DNA]</scope>
    <source>
        <strain evidence="2">cv. WU1-14</strain>
    </source>
</reference>
<evidence type="ECO:0000313" key="2">
    <source>
        <dbReference type="Proteomes" id="UP000237105"/>
    </source>
</evidence>
<dbReference type="OrthoDB" id="10419119at2759"/>
<dbReference type="Proteomes" id="UP000237105">
    <property type="component" value="Unassembled WGS sequence"/>
</dbReference>
<keyword evidence="2" id="KW-1185">Reference proteome</keyword>
<accession>A0A2P5B4I0</accession>
<dbReference type="EMBL" id="JXTB01000366">
    <property type="protein sequence ID" value="PON43676.1"/>
    <property type="molecule type" value="Genomic_DNA"/>
</dbReference>
<protein>
    <submittedName>
        <fullName evidence="1">Uncharacterized protein</fullName>
    </submittedName>
</protein>